<dbReference type="PANTHER" id="PTHR42711">
    <property type="entry name" value="ABC TRANSPORTER ATP-BINDING PROTEIN"/>
    <property type="match status" value="1"/>
</dbReference>
<organism evidence="6 7">
    <name type="scientific">Tepiditoga spiralis</name>
    <dbReference type="NCBI Taxonomy" id="2108365"/>
    <lineage>
        <taxon>Bacteria</taxon>
        <taxon>Thermotogati</taxon>
        <taxon>Thermotogota</taxon>
        <taxon>Thermotogae</taxon>
        <taxon>Petrotogales</taxon>
        <taxon>Petrotogaceae</taxon>
        <taxon>Tepiditoga</taxon>
    </lineage>
</organism>
<dbReference type="PANTHER" id="PTHR42711:SF5">
    <property type="entry name" value="ABC TRANSPORTER ATP-BINDING PROTEIN NATA"/>
    <property type="match status" value="1"/>
</dbReference>
<reference evidence="6 7" key="1">
    <citation type="submission" date="2018-06" db="EMBL/GenBank/DDBJ databases">
        <title>Genome sequencing of Oceanotoga sp. sy52.</title>
        <authorList>
            <person name="Mori K."/>
        </authorList>
    </citation>
    <scope>NUCLEOTIDE SEQUENCE [LARGE SCALE GENOMIC DNA]</scope>
    <source>
        <strain evidence="7">sy52</strain>
    </source>
</reference>
<dbReference type="GO" id="GO:0005524">
    <property type="term" value="F:ATP binding"/>
    <property type="evidence" value="ECO:0007669"/>
    <property type="project" value="UniProtKB-KW"/>
</dbReference>
<dbReference type="InterPro" id="IPR003439">
    <property type="entry name" value="ABC_transporter-like_ATP-bd"/>
</dbReference>
<comment type="similarity">
    <text evidence="1">Belongs to the ABC transporter superfamily.</text>
</comment>
<keyword evidence="7" id="KW-1185">Reference proteome</keyword>
<protein>
    <recommendedName>
        <fullName evidence="5">ABC transporter domain-containing protein</fullName>
    </recommendedName>
</protein>
<keyword evidence="3" id="KW-0547">Nucleotide-binding</keyword>
<proteinExistence type="inferred from homology"/>
<feature type="domain" description="ABC transporter" evidence="5">
    <location>
        <begin position="5"/>
        <end position="237"/>
    </location>
</feature>
<dbReference type="GO" id="GO:0016887">
    <property type="term" value="F:ATP hydrolysis activity"/>
    <property type="evidence" value="ECO:0007669"/>
    <property type="project" value="InterPro"/>
</dbReference>
<evidence type="ECO:0000313" key="6">
    <source>
        <dbReference type="EMBL" id="BBE30073.1"/>
    </source>
</evidence>
<evidence type="ECO:0000256" key="2">
    <source>
        <dbReference type="ARBA" id="ARBA00022448"/>
    </source>
</evidence>
<accession>A0A7G1G5L3</accession>
<name>A0A7G1G5L3_9BACT</name>
<keyword evidence="4" id="KW-0067">ATP-binding</keyword>
<dbReference type="KEGG" id="ocy:OSSY52_02140"/>
<dbReference type="InParanoid" id="A0A7G1G5L3"/>
<keyword evidence="2" id="KW-0813">Transport</keyword>
<dbReference type="AlphaFoldDB" id="A0A7G1G5L3"/>
<evidence type="ECO:0000256" key="1">
    <source>
        <dbReference type="ARBA" id="ARBA00005417"/>
    </source>
</evidence>
<evidence type="ECO:0000259" key="5">
    <source>
        <dbReference type="PROSITE" id="PS50893"/>
    </source>
</evidence>
<dbReference type="InterPro" id="IPR050763">
    <property type="entry name" value="ABC_transporter_ATP-binding"/>
</dbReference>
<dbReference type="InterPro" id="IPR003593">
    <property type="entry name" value="AAA+_ATPase"/>
</dbReference>
<evidence type="ECO:0000256" key="4">
    <source>
        <dbReference type="ARBA" id="ARBA00022840"/>
    </source>
</evidence>
<evidence type="ECO:0000256" key="3">
    <source>
        <dbReference type="ARBA" id="ARBA00022741"/>
    </source>
</evidence>
<dbReference type="Pfam" id="PF00005">
    <property type="entry name" value="ABC_tran"/>
    <property type="match status" value="1"/>
</dbReference>
<evidence type="ECO:0000313" key="7">
    <source>
        <dbReference type="Proteomes" id="UP000516361"/>
    </source>
</evidence>
<dbReference type="Gene3D" id="3.40.50.300">
    <property type="entry name" value="P-loop containing nucleotide triphosphate hydrolases"/>
    <property type="match status" value="1"/>
</dbReference>
<dbReference type="SUPFAM" id="SSF52540">
    <property type="entry name" value="P-loop containing nucleoside triphosphate hydrolases"/>
    <property type="match status" value="1"/>
</dbReference>
<dbReference type="RefSeq" id="WP_190615207.1">
    <property type="nucleotide sequence ID" value="NZ_AP018712.1"/>
</dbReference>
<dbReference type="Proteomes" id="UP000516361">
    <property type="component" value="Chromosome"/>
</dbReference>
<dbReference type="PROSITE" id="PS50893">
    <property type="entry name" value="ABC_TRANSPORTER_2"/>
    <property type="match status" value="1"/>
</dbReference>
<dbReference type="SMART" id="SM00382">
    <property type="entry name" value="AAA"/>
    <property type="match status" value="1"/>
</dbReference>
<dbReference type="EMBL" id="AP018712">
    <property type="protein sequence ID" value="BBE30073.1"/>
    <property type="molecule type" value="Genomic_DNA"/>
</dbReference>
<gene>
    <name evidence="6" type="ORF">OSSY52_02140</name>
</gene>
<dbReference type="InterPro" id="IPR027417">
    <property type="entry name" value="P-loop_NTPase"/>
</dbReference>
<sequence length="318" mass="36742">MDKIIEAKNITKIYKNGIAANKNISLDIKKGEILGILGPNGAGKTTLIKQIVGFLKPTSGKIYFNKEDISLNPNLIRKNLCYQSQSNFVLRGLKTREALYYTGKLNKMTKNRIKEKIELLKKELDLNTVFNKEIENMSGGQKQIVNLAVSLVSDSKILVLDEPTNNLDPEKKALLIDFVHRLKLKYGYTIILVSHNIFEIEKIADRVAIIYDGSLLKLDTPKNYIALMGGDYKIKFFIHKDKIPKIENYFKNFSINEFGYTSIYIEEKKIFESMDYLNKEIGKEKLKDIKVLNTNLEDSYLFFLKNYRKNFIKEDLKK</sequence>